<dbReference type="AlphaFoldDB" id="A0A1M6HFA0"/>
<dbReference type="RefSeq" id="WP_072783653.1">
    <property type="nucleotide sequence ID" value="NZ_FQZH01000002.1"/>
</dbReference>
<reference evidence="2 3" key="1">
    <citation type="submission" date="2016-11" db="EMBL/GenBank/DDBJ databases">
        <authorList>
            <person name="Jaros S."/>
            <person name="Januszkiewicz K."/>
            <person name="Wedrychowicz H."/>
        </authorList>
    </citation>
    <scope>NUCLEOTIDE SEQUENCE [LARGE SCALE GENOMIC DNA]</scope>
    <source>
        <strain evidence="2 3">DSM 22807</strain>
    </source>
</reference>
<sequence>MKYFRPYYKFRFAKANIYKLAITFFLILFTSISSFGQTKEIRYYDGKYTQETALKKFYEFLKVYKDDKLQYNGKLEGNTIKANWKNTLLGSGYVVSNVQYTFYSDRIEIYLLLSTYYKDETNVIMLRPKSVDQQIVKLYKFEEDTHIHDVLAFMNIDKNITKETTSSPKTTTQTKSTTSEQTTETRYYNGRYDYTNGLSSKEVVLHKIKSYIDIKSKAGASFLKLEEKPDFLSGTWTVKSAQGNIVLGLDYEIGDKSLTIKLKYLTVGSQAISKKHPKEELRNLYNVAIENFILDLFKYLEIKNNTTSKQTTPATGSNANSQYVADANSFSEAFKKGKSEGQQQLYSLMKAQRNLNKNDAQIATYFYQLYHYLYPKDVKMSFELVYLLPLTELTAAAPITKIVKSLMTKEEYQTFANQAYDRLYNDK</sequence>
<evidence type="ECO:0000256" key="1">
    <source>
        <dbReference type="SAM" id="MobiDB-lite"/>
    </source>
</evidence>
<evidence type="ECO:0000313" key="2">
    <source>
        <dbReference type="EMBL" id="SHJ20862.1"/>
    </source>
</evidence>
<accession>A0A1M6HFA0</accession>
<dbReference type="STRING" id="683124.SAMN05444337_1529"/>
<name>A0A1M6HFA0_9FLAO</name>
<dbReference type="EMBL" id="FQZH01000002">
    <property type="protein sequence ID" value="SHJ20862.1"/>
    <property type="molecule type" value="Genomic_DNA"/>
</dbReference>
<keyword evidence="3" id="KW-1185">Reference proteome</keyword>
<gene>
    <name evidence="2" type="ORF">SAMN05444337_1529</name>
</gene>
<protein>
    <submittedName>
        <fullName evidence="2">Uncharacterized protein</fullName>
    </submittedName>
</protein>
<feature type="region of interest" description="Disordered" evidence="1">
    <location>
        <begin position="164"/>
        <end position="183"/>
    </location>
</feature>
<dbReference type="Proteomes" id="UP000184232">
    <property type="component" value="Unassembled WGS sequence"/>
</dbReference>
<organism evidence="2 3">
    <name type="scientific">Flavobacterium haoranii</name>
    <dbReference type="NCBI Taxonomy" id="683124"/>
    <lineage>
        <taxon>Bacteria</taxon>
        <taxon>Pseudomonadati</taxon>
        <taxon>Bacteroidota</taxon>
        <taxon>Flavobacteriia</taxon>
        <taxon>Flavobacteriales</taxon>
        <taxon>Flavobacteriaceae</taxon>
        <taxon>Flavobacterium</taxon>
    </lineage>
</organism>
<evidence type="ECO:0000313" key="3">
    <source>
        <dbReference type="Proteomes" id="UP000184232"/>
    </source>
</evidence>
<proteinExistence type="predicted"/>